<evidence type="ECO:0008006" key="4">
    <source>
        <dbReference type="Google" id="ProtNLM"/>
    </source>
</evidence>
<feature type="signal peptide" evidence="1">
    <location>
        <begin position="1"/>
        <end position="26"/>
    </location>
</feature>
<sequence length="184" mass="19050">MGPWHRTTGSLLALICVLIPSAGCFSGTPGAAPVTPGARRTPPAPDLCAKIDQKVVTAALRGKADRCAGAPGKSVFTVTFTGTARLSAERIPAVLTVSYALRRDPESGEDLWRIAGGTGGDRVTLFGVGDDAVFNARAEPQPQLVTVKGDLMVAVGLDFTGRDVPQAGLPDRLMEVARQALAAT</sequence>
<organism evidence="2 3">
    <name type="scientific">Actinomadura craniellae</name>
    <dbReference type="NCBI Taxonomy" id="2231787"/>
    <lineage>
        <taxon>Bacteria</taxon>
        <taxon>Bacillati</taxon>
        <taxon>Actinomycetota</taxon>
        <taxon>Actinomycetes</taxon>
        <taxon>Streptosporangiales</taxon>
        <taxon>Thermomonosporaceae</taxon>
        <taxon>Actinomadura</taxon>
    </lineage>
</organism>
<evidence type="ECO:0000313" key="2">
    <source>
        <dbReference type="EMBL" id="RAY12361.1"/>
    </source>
</evidence>
<evidence type="ECO:0000256" key="1">
    <source>
        <dbReference type="SAM" id="SignalP"/>
    </source>
</evidence>
<accession>A0A365GZW4</accession>
<dbReference type="AlphaFoldDB" id="A0A365GZW4"/>
<dbReference type="RefSeq" id="WP_111870417.1">
    <property type="nucleotide sequence ID" value="NZ_QLYX01000013.1"/>
</dbReference>
<gene>
    <name evidence="2" type="ORF">DPM19_24735</name>
</gene>
<name>A0A365GZW4_9ACTN</name>
<keyword evidence="3" id="KW-1185">Reference proteome</keyword>
<dbReference type="Proteomes" id="UP000251891">
    <property type="component" value="Unassembled WGS sequence"/>
</dbReference>
<dbReference type="EMBL" id="QLYX01000013">
    <property type="protein sequence ID" value="RAY12361.1"/>
    <property type="molecule type" value="Genomic_DNA"/>
</dbReference>
<reference evidence="2 3" key="1">
    <citation type="submission" date="2018-06" db="EMBL/GenBank/DDBJ databases">
        <title>Actinomadura craniellae sp. nov. isolated from marine sponge Craniella sp.</title>
        <authorList>
            <person name="Li L."/>
            <person name="Xu Q.H."/>
            <person name="Lin H.W."/>
            <person name="Lu Y.H."/>
        </authorList>
    </citation>
    <scope>NUCLEOTIDE SEQUENCE [LARGE SCALE GENOMIC DNA]</scope>
    <source>
        <strain evidence="2 3">LHW63021</strain>
    </source>
</reference>
<keyword evidence="1" id="KW-0732">Signal</keyword>
<protein>
    <recommendedName>
        <fullName evidence="4">DUF3558 domain-containing protein</fullName>
    </recommendedName>
</protein>
<comment type="caution">
    <text evidence="2">The sequence shown here is derived from an EMBL/GenBank/DDBJ whole genome shotgun (WGS) entry which is preliminary data.</text>
</comment>
<proteinExistence type="predicted"/>
<feature type="chain" id="PRO_5038751735" description="DUF3558 domain-containing protein" evidence="1">
    <location>
        <begin position="27"/>
        <end position="184"/>
    </location>
</feature>
<evidence type="ECO:0000313" key="3">
    <source>
        <dbReference type="Proteomes" id="UP000251891"/>
    </source>
</evidence>